<protein>
    <submittedName>
        <fullName evidence="7">RNA polymerase sigma factor</fullName>
    </submittedName>
</protein>
<dbReference type="NCBIfam" id="TIGR02937">
    <property type="entry name" value="sigma70-ECF"/>
    <property type="match status" value="1"/>
</dbReference>
<dbReference type="STRING" id="1936003.STSP2_00988"/>
<dbReference type="AlphaFoldDB" id="A0A1U9NJ71"/>
<sequence length="189" mass="22184">MTDRNQQNHDITEASKASAYLRLFVTNQKRIQTYILMLVPNHNDADDIFQEVATVMWSKFDQFKPGTNFAAWGIKIAHNCVRAHYRKQSKQSKILEHDVLDIIANRTGELMDQQTDPQSRYVDALRKCLGKLDTKDRKIVQMRYEQGLPPQQIADRFSRNRMGIYRTLSRIHNVLVQCIRHRLVEENIT</sequence>
<dbReference type="Pfam" id="PF08281">
    <property type="entry name" value="Sigma70_r4_2"/>
    <property type="match status" value="1"/>
</dbReference>
<dbReference type="InterPro" id="IPR039425">
    <property type="entry name" value="RNA_pol_sigma-70-like"/>
</dbReference>
<dbReference type="RefSeq" id="WP_146660335.1">
    <property type="nucleotide sequence ID" value="NZ_CP019791.1"/>
</dbReference>
<dbReference type="GO" id="GO:0016987">
    <property type="term" value="F:sigma factor activity"/>
    <property type="evidence" value="ECO:0007669"/>
    <property type="project" value="UniProtKB-KW"/>
</dbReference>
<evidence type="ECO:0000259" key="5">
    <source>
        <dbReference type="Pfam" id="PF04542"/>
    </source>
</evidence>
<accession>A0A1U9NJ71</accession>
<evidence type="ECO:0000256" key="2">
    <source>
        <dbReference type="ARBA" id="ARBA00023015"/>
    </source>
</evidence>
<dbReference type="InterPro" id="IPR007627">
    <property type="entry name" value="RNA_pol_sigma70_r2"/>
</dbReference>
<dbReference type="NCBIfam" id="TIGR02989">
    <property type="entry name" value="Sig-70_gvs1"/>
    <property type="match status" value="1"/>
</dbReference>
<dbReference type="GO" id="GO:0006352">
    <property type="term" value="P:DNA-templated transcription initiation"/>
    <property type="evidence" value="ECO:0007669"/>
    <property type="project" value="InterPro"/>
</dbReference>
<evidence type="ECO:0000256" key="4">
    <source>
        <dbReference type="ARBA" id="ARBA00023163"/>
    </source>
</evidence>
<keyword evidence="3" id="KW-0731">Sigma factor</keyword>
<dbReference type="KEGG" id="alus:STSP2_00988"/>
<feature type="domain" description="RNA polymerase sigma factor 70 region 4 type 2" evidence="6">
    <location>
        <begin position="124"/>
        <end position="170"/>
    </location>
</feature>
<dbReference type="EMBL" id="CP019791">
    <property type="protein sequence ID" value="AQT67837.1"/>
    <property type="molecule type" value="Genomic_DNA"/>
</dbReference>
<dbReference type="Gene3D" id="1.10.10.10">
    <property type="entry name" value="Winged helix-like DNA-binding domain superfamily/Winged helix DNA-binding domain"/>
    <property type="match status" value="1"/>
</dbReference>
<evidence type="ECO:0000256" key="1">
    <source>
        <dbReference type="ARBA" id="ARBA00010641"/>
    </source>
</evidence>
<name>A0A1U9NJ71_9BACT</name>
<dbReference type="SUPFAM" id="SSF88946">
    <property type="entry name" value="Sigma2 domain of RNA polymerase sigma factors"/>
    <property type="match status" value="1"/>
</dbReference>
<dbReference type="PANTHER" id="PTHR43133:SF51">
    <property type="entry name" value="RNA POLYMERASE SIGMA FACTOR"/>
    <property type="match status" value="1"/>
</dbReference>
<evidence type="ECO:0000313" key="8">
    <source>
        <dbReference type="Proteomes" id="UP000189674"/>
    </source>
</evidence>
<feature type="domain" description="RNA polymerase sigma-70 region 2" evidence="5">
    <location>
        <begin position="23"/>
        <end position="90"/>
    </location>
</feature>
<comment type="similarity">
    <text evidence="1">Belongs to the sigma-70 factor family. ECF subfamily.</text>
</comment>
<dbReference type="InterPro" id="IPR014284">
    <property type="entry name" value="RNA_pol_sigma-70_dom"/>
</dbReference>
<evidence type="ECO:0000313" key="7">
    <source>
        <dbReference type="EMBL" id="AQT67837.1"/>
    </source>
</evidence>
<reference evidence="8" key="1">
    <citation type="submission" date="2017-02" db="EMBL/GenBank/DDBJ databases">
        <title>Comparative genomics and description of representatives of a novel lineage of planctomycetes thriving in anoxic sediments.</title>
        <authorList>
            <person name="Spring S."/>
            <person name="Bunk B."/>
            <person name="Sproer C."/>
        </authorList>
    </citation>
    <scope>NUCLEOTIDE SEQUENCE [LARGE SCALE GENOMIC DNA]</scope>
    <source>
        <strain evidence="8">ST-NAGAB-D1</strain>
    </source>
</reference>
<organism evidence="7 8">
    <name type="scientific">Anaerohalosphaera lusitana</name>
    <dbReference type="NCBI Taxonomy" id="1936003"/>
    <lineage>
        <taxon>Bacteria</taxon>
        <taxon>Pseudomonadati</taxon>
        <taxon>Planctomycetota</taxon>
        <taxon>Phycisphaerae</taxon>
        <taxon>Sedimentisphaerales</taxon>
        <taxon>Anaerohalosphaeraceae</taxon>
        <taxon>Anaerohalosphaera</taxon>
    </lineage>
</organism>
<dbReference type="InterPro" id="IPR013324">
    <property type="entry name" value="RNA_pol_sigma_r3/r4-like"/>
</dbReference>
<dbReference type="Pfam" id="PF04542">
    <property type="entry name" value="Sigma70_r2"/>
    <property type="match status" value="1"/>
</dbReference>
<dbReference type="OrthoDB" id="6383365at2"/>
<keyword evidence="8" id="KW-1185">Reference proteome</keyword>
<evidence type="ECO:0000259" key="6">
    <source>
        <dbReference type="Pfam" id="PF08281"/>
    </source>
</evidence>
<dbReference type="InterPro" id="IPR036388">
    <property type="entry name" value="WH-like_DNA-bd_sf"/>
</dbReference>
<keyword evidence="2" id="KW-0805">Transcription regulation</keyword>
<dbReference type="SUPFAM" id="SSF88659">
    <property type="entry name" value="Sigma3 and sigma4 domains of RNA polymerase sigma factors"/>
    <property type="match status" value="1"/>
</dbReference>
<dbReference type="InterPro" id="IPR013249">
    <property type="entry name" value="RNA_pol_sigma70_r4_t2"/>
</dbReference>
<dbReference type="Proteomes" id="UP000189674">
    <property type="component" value="Chromosome"/>
</dbReference>
<proteinExistence type="inferred from homology"/>
<evidence type="ECO:0000256" key="3">
    <source>
        <dbReference type="ARBA" id="ARBA00023082"/>
    </source>
</evidence>
<keyword evidence="4" id="KW-0804">Transcription</keyword>
<dbReference type="InterPro" id="IPR013325">
    <property type="entry name" value="RNA_pol_sigma_r2"/>
</dbReference>
<dbReference type="InterPro" id="IPR014331">
    <property type="entry name" value="RNA_pol_sigma70_ECF_RHOBA"/>
</dbReference>
<dbReference type="Gene3D" id="1.10.1740.10">
    <property type="match status" value="1"/>
</dbReference>
<dbReference type="PANTHER" id="PTHR43133">
    <property type="entry name" value="RNA POLYMERASE ECF-TYPE SIGMA FACTO"/>
    <property type="match status" value="1"/>
</dbReference>
<gene>
    <name evidence="7" type="ORF">STSP2_00988</name>
</gene>
<dbReference type="GO" id="GO:0003677">
    <property type="term" value="F:DNA binding"/>
    <property type="evidence" value="ECO:0007669"/>
    <property type="project" value="InterPro"/>
</dbReference>